<dbReference type="PROSITE" id="PS50106">
    <property type="entry name" value="PDZ"/>
    <property type="match status" value="1"/>
</dbReference>
<gene>
    <name evidence="9" type="primary">prc</name>
    <name evidence="9" type="ORF">Pla175_15370</name>
</gene>
<dbReference type="InterPro" id="IPR001478">
    <property type="entry name" value="PDZ"/>
</dbReference>
<keyword evidence="7" id="KW-0732">Signal</keyword>
<dbReference type="InterPro" id="IPR036034">
    <property type="entry name" value="PDZ_sf"/>
</dbReference>
<keyword evidence="2 5" id="KW-0645">Protease</keyword>
<reference evidence="9 10" key="1">
    <citation type="submission" date="2019-02" db="EMBL/GenBank/DDBJ databases">
        <title>Deep-cultivation of Planctomycetes and their phenomic and genomic characterization uncovers novel biology.</title>
        <authorList>
            <person name="Wiegand S."/>
            <person name="Jogler M."/>
            <person name="Boedeker C."/>
            <person name="Pinto D."/>
            <person name="Vollmers J."/>
            <person name="Rivas-Marin E."/>
            <person name="Kohn T."/>
            <person name="Peeters S.H."/>
            <person name="Heuer A."/>
            <person name="Rast P."/>
            <person name="Oberbeckmann S."/>
            <person name="Bunk B."/>
            <person name="Jeske O."/>
            <person name="Meyerdierks A."/>
            <person name="Storesund J.E."/>
            <person name="Kallscheuer N."/>
            <person name="Luecker S."/>
            <person name="Lage O.M."/>
            <person name="Pohl T."/>
            <person name="Merkel B.J."/>
            <person name="Hornburger P."/>
            <person name="Mueller R.-W."/>
            <person name="Bruemmer F."/>
            <person name="Labrenz M."/>
            <person name="Spormann A.M."/>
            <person name="Op den Camp H."/>
            <person name="Overmann J."/>
            <person name="Amann R."/>
            <person name="Jetten M.S.M."/>
            <person name="Mascher T."/>
            <person name="Medema M.H."/>
            <person name="Devos D.P."/>
            <person name="Kaster A.-K."/>
            <person name="Ovreas L."/>
            <person name="Rohde M."/>
            <person name="Galperin M.Y."/>
            <person name="Jogler C."/>
        </authorList>
    </citation>
    <scope>NUCLEOTIDE SEQUENCE [LARGE SCALE GENOMIC DNA]</scope>
    <source>
        <strain evidence="9 10">Pla175</strain>
    </source>
</reference>
<dbReference type="Gene3D" id="3.90.226.10">
    <property type="entry name" value="2-enoyl-CoA Hydratase, Chain A, domain 1"/>
    <property type="match status" value="1"/>
</dbReference>
<dbReference type="SMART" id="SM00245">
    <property type="entry name" value="TSPc"/>
    <property type="match status" value="1"/>
</dbReference>
<dbReference type="Gene3D" id="2.30.42.10">
    <property type="match status" value="1"/>
</dbReference>
<dbReference type="SMART" id="SM00228">
    <property type="entry name" value="PDZ"/>
    <property type="match status" value="1"/>
</dbReference>
<sequence precursor="true">MRNTLGLGVNKVRVALVAALMGVGAAHLAEASPAGPTATDRQITLSVRLLMERQHLSTRGLDDLASERCLDTFLKDLDPWKLYFFQSDVDQFGQNRHQLDDFIRSGDVQFSYDVFNRFLQRIEERSKTALEMIDQEHDFTIDETMVRDRKATTYPKTPEEAAERWRKRIKFELMSELADKVELEEAKAKLRKRYGSMKKRWEQTSDDELLELYLTSMTSGFDPHSSYMSKSTLEDFNIHMKLELDGIGASLRSEDGYTTIQEIIPGGAADLDGRLKAGDQIIGVGQGTSGPVEDIVDMKLKDVVALIRGKRGTVVRMEVKPIDNPKDTKIYEMSRARIELKNQEARSEIVEWGHRPGGGAYKLGIIQLPSFYMDMDGARQGLPNYKSTTRDVRRLLNEFNEKGVDAVVVDLRFNGGGSLTEAVNLTGLFIDQGPVVQVKGPDGRSQPYNDPEPGMVWSGPMAVLTNKFSASASEIFAGAIQDYGRGLIIGDEATHGKGTVQQLYDLGQALFRIGKAPQLGALKMTIQQFYRPSGDSTQNRGVLADVTLPSFTQHLDVGESDLDYALAFDRVKALRHDRFRMDDATINVELQKMSSDRVAQSEDFQKDQRRIELYEQQKDRPTVTLNLEKFLKEREQLDADKEQEDIGKELSDSDRPVIDMKNHYNKEALSVVVDYLMLLKENKVAVAR</sequence>
<dbReference type="KEGG" id="pnd:Pla175_15370"/>
<feature type="coiled-coil region" evidence="6">
    <location>
        <begin position="173"/>
        <end position="200"/>
    </location>
</feature>
<dbReference type="CDD" id="cd07560">
    <property type="entry name" value="Peptidase_S41_CPP"/>
    <property type="match status" value="1"/>
</dbReference>
<dbReference type="Pfam" id="PF17804">
    <property type="entry name" value="TSP_NTD"/>
    <property type="match status" value="1"/>
</dbReference>
<dbReference type="EMBL" id="CP036291">
    <property type="protein sequence ID" value="QDU88166.1"/>
    <property type="molecule type" value="Genomic_DNA"/>
</dbReference>
<evidence type="ECO:0000259" key="8">
    <source>
        <dbReference type="PROSITE" id="PS50106"/>
    </source>
</evidence>
<dbReference type="InterPro" id="IPR005151">
    <property type="entry name" value="Tail-specific_protease"/>
</dbReference>
<name>A0A518D9R1_9BACT</name>
<dbReference type="Pfam" id="PF03572">
    <property type="entry name" value="Peptidase_S41"/>
    <property type="match status" value="1"/>
</dbReference>
<evidence type="ECO:0000256" key="1">
    <source>
        <dbReference type="ARBA" id="ARBA00009179"/>
    </source>
</evidence>
<dbReference type="SUPFAM" id="SSF50156">
    <property type="entry name" value="PDZ domain-like"/>
    <property type="match status" value="1"/>
</dbReference>
<evidence type="ECO:0000313" key="9">
    <source>
        <dbReference type="EMBL" id="QDU88166.1"/>
    </source>
</evidence>
<dbReference type="NCBIfam" id="TIGR00225">
    <property type="entry name" value="prc"/>
    <property type="match status" value="1"/>
</dbReference>
<comment type="similarity">
    <text evidence="1 5">Belongs to the peptidase S41A family.</text>
</comment>
<feature type="signal peptide" evidence="7">
    <location>
        <begin position="1"/>
        <end position="31"/>
    </location>
</feature>
<dbReference type="GO" id="GO:0006508">
    <property type="term" value="P:proteolysis"/>
    <property type="evidence" value="ECO:0007669"/>
    <property type="project" value="UniProtKB-KW"/>
</dbReference>
<dbReference type="InterPro" id="IPR029045">
    <property type="entry name" value="ClpP/crotonase-like_dom_sf"/>
</dbReference>
<evidence type="ECO:0000256" key="6">
    <source>
        <dbReference type="SAM" id="Coils"/>
    </source>
</evidence>
<protein>
    <submittedName>
        <fullName evidence="9">Tail-specific protease</fullName>
        <ecNumber evidence="9">3.4.21.102</ecNumber>
    </submittedName>
</protein>
<evidence type="ECO:0000313" key="10">
    <source>
        <dbReference type="Proteomes" id="UP000317429"/>
    </source>
</evidence>
<dbReference type="InterPro" id="IPR020992">
    <property type="entry name" value="Tail_Prtase_C"/>
</dbReference>
<dbReference type="AlphaFoldDB" id="A0A518D9R1"/>
<dbReference type="Pfam" id="PF11818">
    <property type="entry name" value="DUF3340"/>
    <property type="match status" value="1"/>
</dbReference>
<dbReference type="GO" id="GO:0030288">
    <property type="term" value="C:outer membrane-bounded periplasmic space"/>
    <property type="evidence" value="ECO:0007669"/>
    <property type="project" value="TreeGrafter"/>
</dbReference>
<dbReference type="InterPro" id="IPR040573">
    <property type="entry name" value="TSP_N"/>
</dbReference>
<keyword evidence="3 5" id="KW-0378">Hydrolase</keyword>
<dbReference type="GO" id="GO:0007165">
    <property type="term" value="P:signal transduction"/>
    <property type="evidence" value="ECO:0007669"/>
    <property type="project" value="TreeGrafter"/>
</dbReference>
<dbReference type="Proteomes" id="UP000317429">
    <property type="component" value="Chromosome"/>
</dbReference>
<dbReference type="RefSeq" id="WP_145282788.1">
    <property type="nucleotide sequence ID" value="NZ_CP036291.1"/>
</dbReference>
<dbReference type="InterPro" id="IPR004447">
    <property type="entry name" value="Peptidase_S41A"/>
</dbReference>
<evidence type="ECO:0000256" key="2">
    <source>
        <dbReference type="ARBA" id="ARBA00022670"/>
    </source>
</evidence>
<evidence type="ECO:0000256" key="3">
    <source>
        <dbReference type="ARBA" id="ARBA00022801"/>
    </source>
</evidence>
<evidence type="ECO:0000256" key="4">
    <source>
        <dbReference type="ARBA" id="ARBA00022825"/>
    </source>
</evidence>
<feature type="domain" description="PDZ" evidence="8">
    <location>
        <begin position="237"/>
        <end position="314"/>
    </location>
</feature>
<dbReference type="FunFam" id="3.90.226.10:FF:000090">
    <property type="entry name" value="Tail-specific protease"/>
    <property type="match status" value="1"/>
</dbReference>
<accession>A0A518D9R1</accession>
<keyword evidence="4 5" id="KW-0720">Serine protease</keyword>
<dbReference type="OrthoDB" id="9812068at2"/>
<evidence type="ECO:0000256" key="7">
    <source>
        <dbReference type="SAM" id="SignalP"/>
    </source>
</evidence>
<dbReference type="PANTHER" id="PTHR32060:SF22">
    <property type="entry name" value="CARBOXYL-TERMINAL-PROCESSING PEPTIDASE 3, CHLOROPLASTIC"/>
    <property type="match status" value="1"/>
</dbReference>
<dbReference type="EC" id="3.4.21.102" evidence="9"/>
<keyword evidence="10" id="KW-1185">Reference proteome</keyword>
<evidence type="ECO:0000256" key="5">
    <source>
        <dbReference type="RuleBase" id="RU004404"/>
    </source>
</evidence>
<dbReference type="GO" id="GO:0004252">
    <property type="term" value="F:serine-type endopeptidase activity"/>
    <property type="evidence" value="ECO:0007669"/>
    <property type="project" value="UniProtKB-EC"/>
</dbReference>
<keyword evidence="6" id="KW-0175">Coiled coil</keyword>
<organism evidence="9 10">
    <name type="scientific">Pirellulimonas nuda</name>
    <dbReference type="NCBI Taxonomy" id="2528009"/>
    <lineage>
        <taxon>Bacteria</taxon>
        <taxon>Pseudomonadati</taxon>
        <taxon>Planctomycetota</taxon>
        <taxon>Planctomycetia</taxon>
        <taxon>Pirellulales</taxon>
        <taxon>Lacipirellulaceae</taxon>
        <taxon>Pirellulimonas</taxon>
    </lineage>
</organism>
<proteinExistence type="inferred from homology"/>
<dbReference type="PANTHER" id="PTHR32060">
    <property type="entry name" value="TAIL-SPECIFIC PROTEASE"/>
    <property type="match status" value="1"/>
</dbReference>
<dbReference type="SUPFAM" id="SSF52096">
    <property type="entry name" value="ClpP/crotonase"/>
    <property type="match status" value="1"/>
</dbReference>
<dbReference type="Pfam" id="PF00595">
    <property type="entry name" value="PDZ"/>
    <property type="match status" value="1"/>
</dbReference>
<feature type="chain" id="PRO_5021977467" evidence="7">
    <location>
        <begin position="32"/>
        <end position="688"/>
    </location>
</feature>